<dbReference type="InterPro" id="IPR001611">
    <property type="entry name" value="Leu-rich_rpt"/>
</dbReference>
<dbReference type="InterPro" id="IPR032675">
    <property type="entry name" value="LRR_dom_sf"/>
</dbReference>
<dbReference type="SMART" id="SM00364">
    <property type="entry name" value="LRR_BAC"/>
    <property type="match status" value="2"/>
</dbReference>
<evidence type="ECO:0000313" key="5">
    <source>
        <dbReference type="EMBL" id="KAB5581570.1"/>
    </source>
</evidence>
<evidence type="ECO:0000256" key="2">
    <source>
        <dbReference type="ARBA" id="ARBA00022737"/>
    </source>
</evidence>
<name>A0A5N5PPP8_PANHP</name>
<dbReference type="PROSITE" id="PS51450">
    <property type="entry name" value="LRR"/>
    <property type="match status" value="1"/>
</dbReference>
<gene>
    <name evidence="5" type="ORF">PHYPO_G00177240</name>
</gene>
<dbReference type="PANTHER" id="PTHR48051:SF1">
    <property type="entry name" value="RAS SUPPRESSOR PROTEIN 1"/>
    <property type="match status" value="1"/>
</dbReference>
<keyword evidence="6" id="KW-1185">Reference proteome</keyword>
<proteinExistence type="predicted"/>
<keyword evidence="2" id="KW-0677">Repeat</keyword>
<feature type="compositionally biased region" description="Basic and acidic residues" evidence="4">
    <location>
        <begin position="382"/>
        <end position="400"/>
    </location>
</feature>
<evidence type="ECO:0000256" key="3">
    <source>
        <dbReference type="SAM" id="Coils"/>
    </source>
</evidence>
<dbReference type="SUPFAM" id="SSF52058">
    <property type="entry name" value="L domain-like"/>
    <property type="match status" value="1"/>
</dbReference>
<dbReference type="Gene3D" id="3.80.10.10">
    <property type="entry name" value="Ribonuclease Inhibitor"/>
    <property type="match status" value="1"/>
</dbReference>
<feature type="compositionally biased region" description="Basic and acidic residues" evidence="4">
    <location>
        <begin position="331"/>
        <end position="347"/>
    </location>
</feature>
<evidence type="ECO:0000256" key="4">
    <source>
        <dbReference type="SAM" id="MobiDB-lite"/>
    </source>
</evidence>
<dbReference type="InterPro" id="IPR050216">
    <property type="entry name" value="LRR_domain-containing"/>
</dbReference>
<feature type="coiled-coil region" evidence="3">
    <location>
        <begin position="291"/>
        <end position="328"/>
    </location>
</feature>
<dbReference type="AlphaFoldDB" id="A0A5N5PPP8"/>
<dbReference type="EMBL" id="VFJC01000004">
    <property type="protein sequence ID" value="KAB5581570.1"/>
    <property type="molecule type" value="Genomic_DNA"/>
</dbReference>
<keyword evidence="3" id="KW-0175">Coiled coil</keyword>
<reference evidence="5 6" key="1">
    <citation type="submission" date="2019-06" db="EMBL/GenBank/DDBJ databases">
        <title>A chromosome-scale genome assembly of the striped catfish, Pangasianodon hypophthalmus.</title>
        <authorList>
            <person name="Wen M."/>
            <person name="Zahm M."/>
            <person name="Roques C."/>
            <person name="Cabau C."/>
            <person name="Klopp C."/>
            <person name="Donnadieu C."/>
            <person name="Jouanno E."/>
            <person name="Avarre J.-C."/>
            <person name="Campet M."/>
            <person name="Ha T.T.T."/>
            <person name="Dugue R."/>
            <person name="Lampietro C."/>
            <person name="Louis A."/>
            <person name="Herpin A."/>
            <person name="Echchiki A."/>
            <person name="Berthelot C."/>
            <person name="Parey E."/>
            <person name="Roest-Crollius H."/>
            <person name="Braasch I."/>
            <person name="Postlethwait J."/>
            <person name="Bobe J."/>
            <person name="Montfort J."/>
            <person name="Bouchez O."/>
            <person name="Begum T."/>
            <person name="Schartl M."/>
            <person name="Guiguen Y."/>
        </authorList>
    </citation>
    <scope>NUCLEOTIDE SEQUENCE [LARGE SCALE GENOMIC DNA]</scope>
    <source>
        <strain evidence="5 6">Indonesia</strain>
        <tissue evidence="5">Blood</tissue>
    </source>
</reference>
<dbReference type="GO" id="GO:0005737">
    <property type="term" value="C:cytoplasm"/>
    <property type="evidence" value="ECO:0007669"/>
    <property type="project" value="TreeGrafter"/>
</dbReference>
<sequence length="464" mass="53621">MTALEEDLSDLHLSLDCSENALKSPSRASVRRGDDSSEHQMHHDSSDILYLSRQKLKVIPDYVCKYTLLKNLYLEGNELSSLPDNLFSRLPYLLWLDLRNNQLTCLPADIGQHRCLKTLLLEGNPITELPVELGNMITLRALSLRNCPVSFPPQEVLQQGLTHILQFLRRTAVAQRPLSVHSTHTALDMPAVEKLPLSEVLQSSLDLSEVDDKEIQRFKELRQQMIQMDRADLGHITPVISPQHHLGAAEGDRSHRTHPPSINRAQELTRGIFPELPPSDVQTWKRSAERRLAAMRELKEKQALLEQKRKNEELLQEWRNQAKIMQERKILEHKQDRSERHRKEECLKNAAESSNNPNDTGEALNDDSHSEAHNTQQTSLRTHKETEEAREARDRELEHRIRTHVKMMQQRRRRPRGSPAEEAKAAAQEMEEVKQLQMELAERRRAKDLEYRLSAFTGEIAYDK</sequence>
<evidence type="ECO:0008006" key="7">
    <source>
        <dbReference type="Google" id="ProtNLM"/>
    </source>
</evidence>
<accession>A0A5N5PPP8</accession>
<keyword evidence="1" id="KW-0433">Leucine-rich repeat</keyword>
<feature type="region of interest" description="Disordered" evidence="4">
    <location>
        <begin position="331"/>
        <end position="428"/>
    </location>
</feature>
<dbReference type="SMART" id="SM00369">
    <property type="entry name" value="LRR_TYP"/>
    <property type="match status" value="3"/>
</dbReference>
<evidence type="ECO:0000256" key="1">
    <source>
        <dbReference type="ARBA" id="ARBA00022614"/>
    </source>
</evidence>
<dbReference type="Pfam" id="PF13855">
    <property type="entry name" value="LRR_8"/>
    <property type="match status" value="1"/>
</dbReference>
<dbReference type="Proteomes" id="UP000327468">
    <property type="component" value="Chromosome 3"/>
</dbReference>
<dbReference type="PANTHER" id="PTHR48051">
    <property type="match status" value="1"/>
</dbReference>
<organism evidence="5 6">
    <name type="scientific">Pangasianodon hypophthalmus</name>
    <name type="common">Striped catfish</name>
    <name type="synonym">Helicophagus hypophthalmus</name>
    <dbReference type="NCBI Taxonomy" id="310915"/>
    <lineage>
        <taxon>Eukaryota</taxon>
        <taxon>Metazoa</taxon>
        <taxon>Chordata</taxon>
        <taxon>Craniata</taxon>
        <taxon>Vertebrata</taxon>
        <taxon>Euteleostomi</taxon>
        <taxon>Actinopterygii</taxon>
        <taxon>Neopterygii</taxon>
        <taxon>Teleostei</taxon>
        <taxon>Ostariophysi</taxon>
        <taxon>Siluriformes</taxon>
        <taxon>Pangasiidae</taxon>
        <taxon>Pangasianodon</taxon>
    </lineage>
</organism>
<dbReference type="InterPro" id="IPR003591">
    <property type="entry name" value="Leu-rich_rpt_typical-subtyp"/>
</dbReference>
<evidence type="ECO:0000313" key="6">
    <source>
        <dbReference type="Proteomes" id="UP000327468"/>
    </source>
</evidence>
<comment type="caution">
    <text evidence="5">The sequence shown here is derived from an EMBL/GenBank/DDBJ whole genome shotgun (WGS) entry which is preliminary data.</text>
</comment>
<protein>
    <recommendedName>
        <fullName evidence="7">Leucine-rich repeat-containing protein 27</fullName>
    </recommendedName>
</protein>
<feature type="compositionally biased region" description="Basic residues" evidence="4">
    <location>
        <begin position="401"/>
        <end position="416"/>
    </location>
</feature>